<keyword evidence="3" id="KW-0813">Transport</keyword>
<evidence type="ECO:0000256" key="3">
    <source>
        <dbReference type="ARBA" id="ARBA00022448"/>
    </source>
</evidence>
<keyword evidence="11" id="KW-1185">Reference proteome</keyword>
<dbReference type="Gene3D" id="3.40.50.300">
    <property type="entry name" value="P-loop containing nucleotide triphosphate hydrolases"/>
    <property type="match status" value="2"/>
</dbReference>
<evidence type="ECO:0000313" key="10">
    <source>
        <dbReference type="EMBL" id="PTW50251.1"/>
    </source>
</evidence>
<evidence type="ECO:0000256" key="2">
    <source>
        <dbReference type="ARBA" id="ARBA00005417"/>
    </source>
</evidence>
<evidence type="ECO:0000259" key="9">
    <source>
        <dbReference type="PROSITE" id="PS50893"/>
    </source>
</evidence>
<keyword evidence="6 10" id="KW-0067">ATP-binding</keyword>
<dbReference type="PANTHER" id="PTHR43297">
    <property type="entry name" value="OLIGOPEPTIDE TRANSPORT ATP-BINDING PROTEIN APPD"/>
    <property type="match status" value="1"/>
</dbReference>
<feature type="compositionally biased region" description="Pro residues" evidence="8">
    <location>
        <begin position="302"/>
        <end position="314"/>
    </location>
</feature>
<dbReference type="NCBIfam" id="NF008453">
    <property type="entry name" value="PRK11308.1"/>
    <property type="match status" value="2"/>
</dbReference>
<comment type="subcellular location">
    <subcellularLocation>
        <location evidence="1">Cell inner membrane</location>
        <topology evidence="1">Peripheral membrane protein</topology>
    </subcellularLocation>
</comment>
<keyword evidence="4" id="KW-1003">Cell membrane</keyword>
<dbReference type="InterPro" id="IPR017871">
    <property type="entry name" value="ABC_transporter-like_CS"/>
</dbReference>
<name>A0A8E2VLM7_9RHOB</name>
<dbReference type="InterPro" id="IPR003593">
    <property type="entry name" value="AAA+_ATPase"/>
</dbReference>
<gene>
    <name evidence="10" type="ORF">C8N38_105210</name>
</gene>
<accession>A0A8E2VLM7</accession>
<reference evidence="10 11" key="1">
    <citation type="submission" date="2018-04" db="EMBL/GenBank/DDBJ databases">
        <title>Genomic Encyclopedia of Archaeal and Bacterial Type Strains, Phase II (KMG-II): from individual species to whole genera.</title>
        <authorList>
            <person name="Goeker M."/>
        </authorList>
    </citation>
    <scope>NUCLEOTIDE SEQUENCE [LARGE SCALE GENOMIC DNA]</scope>
    <source>
        <strain evidence="10 11">DSM 19783</strain>
    </source>
</reference>
<keyword evidence="7" id="KW-0472">Membrane</keyword>
<evidence type="ECO:0000256" key="6">
    <source>
        <dbReference type="ARBA" id="ARBA00022840"/>
    </source>
</evidence>
<dbReference type="FunFam" id="3.40.50.300:FF:000016">
    <property type="entry name" value="Oligopeptide ABC transporter ATP-binding component"/>
    <property type="match status" value="1"/>
</dbReference>
<proteinExistence type="inferred from homology"/>
<feature type="region of interest" description="Disordered" evidence="8">
    <location>
        <begin position="289"/>
        <end position="325"/>
    </location>
</feature>
<protein>
    <submittedName>
        <fullName evidence="10">Peptide/nickel transport system ATP-binding protein</fullName>
    </submittedName>
</protein>
<dbReference type="SUPFAM" id="SSF52540">
    <property type="entry name" value="P-loop containing nucleoside triphosphate hydrolases"/>
    <property type="match status" value="2"/>
</dbReference>
<evidence type="ECO:0000256" key="5">
    <source>
        <dbReference type="ARBA" id="ARBA00022741"/>
    </source>
</evidence>
<dbReference type="NCBIfam" id="NF007739">
    <property type="entry name" value="PRK10419.1"/>
    <property type="match status" value="2"/>
</dbReference>
<dbReference type="Pfam" id="PF08352">
    <property type="entry name" value="oligo_HPY"/>
    <property type="match status" value="2"/>
</dbReference>
<dbReference type="InterPro" id="IPR027417">
    <property type="entry name" value="P-loop_NTPase"/>
</dbReference>
<keyword evidence="5" id="KW-0547">Nucleotide-binding</keyword>
<feature type="domain" description="ABC transporter" evidence="9">
    <location>
        <begin position="5"/>
        <end position="265"/>
    </location>
</feature>
<dbReference type="EMBL" id="QAYC01000005">
    <property type="protein sequence ID" value="PTW50251.1"/>
    <property type="molecule type" value="Genomic_DNA"/>
</dbReference>
<feature type="domain" description="ABC transporter" evidence="9">
    <location>
        <begin position="340"/>
        <end position="592"/>
    </location>
</feature>
<dbReference type="Proteomes" id="UP000244037">
    <property type="component" value="Unassembled WGS sequence"/>
</dbReference>
<dbReference type="PANTHER" id="PTHR43297:SF2">
    <property type="entry name" value="DIPEPTIDE TRANSPORT ATP-BINDING PROTEIN DPPD"/>
    <property type="match status" value="1"/>
</dbReference>
<dbReference type="NCBIfam" id="TIGR01727">
    <property type="entry name" value="oligo_HPY"/>
    <property type="match status" value="1"/>
</dbReference>
<dbReference type="InterPro" id="IPR013563">
    <property type="entry name" value="Oligopep_ABC_C"/>
</dbReference>
<dbReference type="SMART" id="SM00382">
    <property type="entry name" value="AAA"/>
    <property type="match status" value="2"/>
</dbReference>
<sequence>MPPLLEIRDLHLTMATRDGPVQVLNGVALRIARGEIWGLVGESGCGKTLTGLSVARLVPCPPAQYPAGEVRLDGEDLMALSEPRMRALRGRRIGMILQDPATSLNPTMRIGDQLADVALAAARHDPALLGPGPARTAARALAATMLDRVGIASARQRLSAWPHEFSGGMRQRVLIAMALIGAPDLLIADEPTSALDLPVQAQILALMQGMAADRGLGMILITHSMGVVARACSHVAVMYAGSIVETGPVVEVLDRPAHPYTRALMAAVPGRHTPRGTLSALPGTVPDLLAPPPAVASRPAAPGRPPPAAPPGPRCAPLARAMPSPAPMRTGPPMADPPLLELRGVSRLYRPRRSLLARSPEVVALDGVNLRIARGESLGIVGESGAGKSTLTRVILRLERPDAGQILYRGADVARFGPGALRAFRARVQIVFQDPQAALNPRMTAEEIVTEPMLVHRDTVGLDRRGRRARVAELIETVGLRPDHLRRFPHELSGGQRQRIGIARALAAGPELLLLDEPTSALDVSAQAQVLNLLIELQDRLGVGYLFISHDLAVVRYLCDRIALIRQGRLVEEGPAAQIFDAPRTAFARRLIDATPDLGVPLRSAGRTAGTD</sequence>
<dbReference type="RefSeq" id="WP_215731123.1">
    <property type="nucleotide sequence ID" value="NZ_QAYC01000005.1"/>
</dbReference>
<dbReference type="GO" id="GO:0005524">
    <property type="term" value="F:ATP binding"/>
    <property type="evidence" value="ECO:0007669"/>
    <property type="project" value="UniProtKB-KW"/>
</dbReference>
<organism evidence="10 11">
    <name type="scientific">Rhodovulum kholense</name>
    <dbReference type="NCBI Taxonomy" id="453584"/>
    <lineage>
        <taxon>Bacteria</taxon>
        <taxon>Pseudomonadati</taxon>
        <taxon>Pseudomonadota</taxon>
        <taxon>Alphaproteobacteria</taxon>
        <taxon>Rhodobacterales</taxon>
        <taxon>Paracoccaceae</taxon>
        <taxon>Rhodovulum</taxon>
    </lineage>
</organism>
<dbReference type="InterPro" id="IPR003439">
    <property type="entry name" value="ABC_transporter-like_ATP-bd"/>
</dbReference>
<dbReference type="AlphaFoldDB" id="A0A8E2VLM7"/>
<evidence type="ECO:0000313" key="11">
    <source>
        <dbReference type="Proteomes" id="UP000244037"/>
    </source>
</evidence>
<evidence type="ECO:0000256" key="1">
    <source>
        <dbReference type="ARBA" id="ARBA00004417"/>
    </source>
</evidence>
<dbReference type="GO" id="GO:0055085">
    <property type="term" value="P:transmembrane transport"/>
    <property type="evidence" value="ECO:0007669"/>
    <property type="project" value="UniProtKB-ARBA"/>
</dbReference>
<evidence type="ECO:0000256" key="8">
    <source>
        <dbReference type="SAM" id="MobiDB-lite"/>
    </source>
</evidence>
<dbReference type="GO" id="GO:0005886">
    <property type="term" value="C:plasma membrane"/>
    <property type="evidence" value="ECO:0007669"/>
    <property type="project" value="UniProtKB-SubCell"/>
</dbReference>
<dbReference type="GO" id="GO:0016887">
    <property type="term" value="F:ATP hydrolysis activity"/>
    <property type="evidence" value="ECO:0007669"/>
    <property type="project" value="InterPro"/>
</dbReference>
<dbReference type="PROSITE" id="PS50893">
    <property type="entry name" value="ABC_TRANSPORTER_2"/>
    <property type="match status" value="2"/>
</dbReference>
<dbReference type="PROSITE" id="PS00211">
    <property type="entry name" value="ABC_TRANSPORTER_1"/>
    <property type="match status" value="2"/>
</dbReference>
<dbReference type="InterPro" id="IPR050388">
    <property type="entry name" value="ABC_Ni/Peptide_Import"/>
</dbReference>
<dbReference type="Pfam" id="PF00005">
    <property type="entry name" value="ABC_tran"/>
    <property type="match status" value="2"/>
</dbReference>
<dbReference type="GO" id="GO:0015833">
    <property type="term" value="P:peptide transport"/>
    <property type="evidence" value="ECO:0007669"/>
    <property type="project" value="InterPro"/>
</dbReference>
<evidence type="ECO:0000256" key="7">
    <source>
        <dbReference type="ARBA" id="ARBA00023136"/>
    </source>
</evidence>
<comment type="caution">
    <text evidence="10">The sequence shown here is derived from an EMBL/GenBank/DDBJ whole genome shotgun (WGS) entry which is preliminary data.</text>
</comment>
<dbReference type="CDD" id="cd03257">
    <property type="entry name" value="ABC_NikE_OppD_transporters"/>
    <property type="match status" value="2"/>
</dbReference>
<comment type="similarity">
    <text evidence="2">Belongs to the ABC transporter superfamily.</text>
</comment>
<evidence type="ECO:0000256" key="4">
    <source>
        <dbReference type="ARBA" id="ARBA00022475"/>
    </source>
</evidence>